<evidence type="ECO:0000313" key="8">
    <source>
        <dbReference type="EMBL" id="KAF2479786.1"/>
    </source>
</evidence>
<evidence type="ECO:0000313" key="9">
    <source>
        <dbReference type="Proteomes" id="UP000799767"/>
    </source>
</evidence>
<evidence type="ECO:0000256" key="5">
    <source>
        <dbReference type="ARBA" id="ARBA00022939"/>
    </source>
</evidence>
<name>A0A6A6PJ15_9PEZI</name>
<gene>
    <name evidence="8" type="ORF">BDY17DRAFT_45623</name>
</gene>
<keyword evidence="4" id="KW-0949">S-adenosyl-L-methionine</keyword>
<organism evidence="8 9">
    <name type="scientific">Neohortaea acidophila</name>
    <dbReference type="NCBI Taxonomy" id="245834"/>
    <lineage>
        <taxon>Eukaryota</taxon>
        <taxon>Fungi</taxon>
        <taxon>Dikarya</taxon>
        <taxon>Ascomycota</taxon>
        <taxon>Pezizomycotina</taxon>
        <taxon>Dothideomycetes</taxon>
        <taxon>Dothideomycetidae</taxon>
        <taxon>Mycosphaerellales</taxon>
        <taxon>Teratosphaeriaceae</taxon>
        <taxon>Neohortaea</taxon>
    </lineage>
</organism>
<evidence type="ECO:0000256" key="7">
    <source>
        <dbReference type="SAM" id="MobiDB-lite"/>
    </source>
</evidence>
<accession>A0A6A6PJ15</accession>
<feature type="compositionally biased region" description="Basic and acidic residues" evidence="7">
    <location>
        <begin position="9"/>
        <end position="20"/>
    </location>
</feature>
<dbReference type="GO" id="GO:0008171">
    <property type="term" value="F:O-methyltransferase activity"/>
    <property type="evidence" value="ECO:0007669"/>
    <property type="project" value="InterPro"/>
</dbReference>
<dbReference type="PROSITE" id="PS51682">
    <property type="entry name" value="SAM_OMT_I"/>
    <property type="match status" value="1"/>
</dbReference>
<dbReference type="PANTHER" id="PTHR43836:SF2">
    <property type="entry name" value="CATECHOL O-METHYLTRANSFERASE 1-RELATED"/>
    <property type="match status" value="1"/>
</dbReference>
<dbReference type="SUPFAM" id="SSF53335">
    <property type="entry name" value="S-adenosyl-L-methionine-dependent methyltransferases"/>
    <property type="match status" value="1"/>
</dbReference>
<dbReference type="RefSeq" id="XP_033586356.1">
    <property type="nucleotide sequence ID" value="XM_033738404.1"/>
</dbReference>
<evidence type="ECO:0000256" key="2">
    <source>
        <dbReference type="ARBA" id="ARBA00022603"/>
    </source>
</evidence>
<dbReference type="PANTHER" id="PTHR43836">
    <property type="entry name" value="CATECHOL O-METHYLTRANSFERASE 1-RELATED"/>
    <property type="match status" value="1"/>
</dbReference>
<evidence type="ECO:0000256" key="1">
    <source>
        <dbReference type="ARBA" id="ARBA00012880"/>
    </source>
</evidence>
<dbReference type="Gene3D" id="3.40.50.150">
    <property type="entry name" value="Vaccinia Virus protein VP39"/>
    <property type="match status" value="1"/>
</dbReference>
<keyword evidence="2 8" id="KW-0489">Methyltransferase</keyword>
<keyword evidence="9" id="KW-1185">Reference proteome</keyword>
<dbReference type="GeneID" id="54479406"/>
<keyword evidence="5" id="KW-0128">Catecholamine metabolism</keyword>
<sequence>MSQLPAEDLESKKEESKKDFEETLIKYPSLKKMMDVKDGEEVPESHDGREMQLLRFIKDHADSEDMKDNPSRILEAMDEFAAQHEFLINIGPDKAKIISGLILENKPRVLVEFGGYVGYSAILFADQMRAHASENREVHVWSLEMDSDIATIARDLISTAGLSDYVTVVDGKAADSLRKLKEEGKVERIDFLFLDHDESLYEQDLKLALDELKLLQQNACIVADNVLRPGAPKYREYVQNHSGLRTRSLKALIIPGEFEVSRRLLFDFHVMKHGTDKVIRMRSRSAKSFDLSLIMHWGLHGVQEQIQTDRQAMEHRSSLSRT</sequence>
<dbReference type="EMBL" id="MU001641">
    <property type="protein sequence ID" value="KAF2479786.1"/>
    <property type="molecule type" value="Genomic_DNA"/>
</dbReference>
<dbReference type="InterPro" id="IPR029063">
    <property type="entry name" value="SAM-dependent_MTases_sf"/>
</dbReference>
<dbReference type="GO" id="GO:0006584">
    <property type="term" value="P:catecholamine metabolic process"/>
    <property type="evidence" value="ECO:0007669"/>
    <property type="project" value="UniProtKB-KW"/>
</dbReference>
<evidence type="ECO:0000256" key="4">
    <source>
        <dbReference type="ARBA" id="ARBA00022691"/>
    </source>
</evidence>
<evidence type="ECO:0000256" key="6">
    <source>
        <dbReference type="ARBA" id="ARBA00023453"/>
    </source>
</evidence>
<dbReference type="GO" id="GO:0032259">
    <property type="term" value="P:methylation"/>
    <property type="evidence" value="ECO:0007669"/>
    <property type="project" value="UniProtKB-KW"/>
</dbReference>
<keyword evidence="3 8" id="KW-0808">Transferase</keyword>
<comment type="similarity">
    <text evidence="6">Belongs to the class I-like SAM-binding methyltransferase superfamily. Cation-dependent O-methyltransferase family.</text>
</comment>
<reference evidence="8" key="1">
    <citation type="journal article" date="2020" name="Stud. Mycol.">
        <title>101 Dothideomycetes genomes: a test case for predicting lifestyles and emergence of pathogens.</title>
        <authorList>
            <person name="Haridas S."/>
            <person name="Albert R."/>
            <person name="Binder M."/>
            <person name="Bloem J."/>
            <person name="Labutti K."/>
            <person name="Salamov A."/>
            <person name="Andreopoulos B."/>
            <person name="Baker S."/>
            <person name="Barry K."/>
            <person name="Bills G."/>
            <person name="Bluhm B."/>
            <person name="Cannon C."/>
            <person name="Castanera R."/>
            <person name="Culley D."/>
            <person name="Daum C."/>
            <person name="Ezra D."/>
            <person name="Gonzalez J."/>
            <person name="Henrissat B."/>
            <person name="Kuo A."/>
            <person name="Liang C."/>
            <person name="Lipzen A."/>
            <person name="Lutzoni F."/>
            <person name="Magnuson J."/>
            <person name="Mondo S."/>
            <person name="Nolan M."/>
            <person name="Ohm R."/>
            <person name="Pangilinan J."/>
            <person name="Park H.-J."/>
            <person name="Ramirez L."/>
            <person name="Alfaro M."/>
            <person name="Sun H."/>
            <person name="Tritt A."/>
            <person name="Yoshinaga Y."/>
            <person name="Zwiers L.-H."/>
            <person name="Turgeon B."/>
            <person name="Goodwin S."/>
            <person name="Spatafora J."/>
            <person name="Crous P."/>
            <person name="Grigoriev I."/>
        </authorList>
    </citation>
    <scope>NUCLEOTIDE SEQUENCE</scope>
    <source>
        <strain evidence="8">CBS 113389</strain>
    </source>
</reference>
<proteinExistence type="inferred from homology"/>
<protein>
    <recommendedName>
        <fullName evidence="1">catechol O-methyltransferase</fullName>
        <ecNumber evidence="1">2.1.1.6</ecNumber>
    </recommendedName>
</protein>
<dbReference type="Proteomes" id="UP000799767">
    <property type="component" value="Unassembled WGS sequence"/>
</dbReference>
<dbReference type="Pfam" id="PF01596">
    <property type="entry name" value="Methyltransf_3"/>
    <property type="match status" value="1"/>
</dbReference>
<dbReference type="AlphaFoldDB" id="A0A6A6PJ15"/>
<feature type="region of interest" description="Disordered" evidence="7">
    <location>
        <begin position="1"/>
        <end position="20"/>
    </location>
</feature>
<dbReference type="InterPro" id="IPR002935">
    <property type="entry name" value="SAM_O-MeTrfase"/>
</dbReference>
<evidence type="ECO:0000256" key="3">
    <source>
        <dbReference type="ARBA" id="ARBA00022679"/>
    </source>
</evidence>
<dbReference type="OrthoDB" id="186626at2759"/>
<dbReference type="EC" id="2.1.1.6" evidence="1"/>